<sequence>MLRDRNAHLCFVGCIRFNPTVMDDICSDGRTVAALPVKIDNVVARTFDRCGNPQHHFLGLDHILNRTSPIGFEISFNSECHALSFEMSSD</sequence>
<gene>
    <name evidence="1" type="ORF">AVEN_1804_1</name>
</gene>
<dbReference type="AlphaFoldDB" id="A0A4Y2HYY3"/>
<organism evidence="1 2">
    <name type="scientific">Araneus ventricosus</name>
    <name type="common">Orbweaver spider</name>
    <name type="synonym">Epeira ventricosa</name>
    <dbReference type="NCBI Taxonomy" id="182803"/>
    <lineage>
        <taxon>Eukaryota</taxon>
        <taxon>Metazoa</taxon>
        <taxon>Ecdysozoa</taxon>
        <taxon>Arthropoda</taxon>
        <taxon>Chelicerata</taxon>
        <taxon>Arachnida</taxon>
        <taxon>Araneae</taxon>
        <taxon>Araneomorphae</taxon>
        <taxon>Entelegynae</taxon>
        <taxon>Araneoidea</taxon>
        <taxon>Araneidae</taxon>
        <taxon>Araneus</taxon>
    </lineage>
</organism>
<evidence type="ECO:0000313" key="2">
    <source>
        <dbReference type="Proteomes" id="UP000499080"/>
    </source>
</evidence>
<dbReference type="EMBL" id="BGPR01002233">
    <property type="protein sequence ID" value="GBM70159.1"/>
    <property type="molecule type" value="Genomic_DNA"/>
</dbReference>
<dbReference type="Proteomes" id="UP000499080">
    <property type="component" value="Unassembled WGS sequence"/>
</dbReference>
<accession>A0A4Y2HYY3</accession>
<keyword evidence="2" id="KW-1185">Reference proteome</keyword>
<name>A0A4Y2HYY3_ARAVE</name>
<proteinExistence type="predicted"/>
<reference evidence="1 2" key="1">
    <citation type="journal article" date="2019" name="Sci. Rep.">
        <title>Orb-weaving spider Araneus ventricosus genome elucidates the spidroin gene catalogue.</title>
        <authorList>
            <person name="Kono N."/>
            <person name="Nakamura H."/>
            <person name="Ohtoshi R."/>
            <person name="Moran D.A.P."/>
            <person name="Shinohara A."/>
            <person name="Yoshida Y."/>
            <person name="Fujiwara M."/>
            <person name="Mori M."/>
            <person name="Tomita M."/>
            <person name="Arakawa K."/>
        </authorList>
    </citation>
    <scope>NUCLEOTIDE SEQUENCE [LARGE SCALE GENOMIC DNA]</scope>
</reference>
<comment type="caution">
    <text evidence="1">The sequence shown here is derived from an EMBL/GenBank/DDBJ whole genome shotgun (WGS) entry which is preliminary data.</text>
</comment>
<evidence type="ECO:0000313" key="1">
    <source>
        <dbReference type="EMBL" id="GBM70159.1"/>
    </source>
</evidence>
<protein>
    <submittedName>
        <fullName evidence="1">Uncharacterized protein</fullName>
    </submittedName>
</protein>